<dbReference type="GO" id="GO:0005744">
    <property type="term" value="C:TIM23 mitochondrial import inner membrane translocase complex"/>
    <property type="evidence" value="ECO:0007669"/>
    <property type="project" value="TreeGrafter"/>
</dbReference>
<sequence length="360" mass="38052">MGWVDEPSYIHLPGARRDLLDNVGQGFCHGAAVSSIYHFFGGLRNSPNGDGLAGAARAVRAHAPRTGGSWAAFWGVWCVFENAAFFARGKDDPWNSIAGGAATSGFVRLRQGAHVATRDTIVTAAGLTLLQGFCILLDKHVIVPRTPAVEPPPAVEVEHVFVPPRGFLGIPPRAAIVKEICRWAVSKTPSYGESPDFSLRLAETTGWGFAVGAAIGATFHFQRGLRRSPSCGSSRVAAGAHGVRANALRVGGSLASFNALFYASEWAVSLARRHKEDRWNPIAAAAATCGILRLHRGPHGAVVSALVGASLMALVHGVVISFDRMLAARLPLYPSPLPPLAQVEDDLGCLAASVDHRPSP</sequence>
<protein>
    <submittedName>
        <fullName evidence="9">Uncharacterized protein</fullName>
    </submittedName>
</protein>
<dbReference type="AlphaFoldDB" id="A0A1E5UY50"/>
<evidence type="ECO:0000256" key="7">
    <source>
        <dbReference type="ARBA" id="ARBA00023136"/>
    </source>
</evidence>
<keyword evidence="3 8" id="KW-0812">Transmembrane</keyword>
<comment type="subcellular location">
    <subcellularLocation>
        <location evidence="1">Mitochondrion inner membrane</location>
        <topology evidence="1">Multi-pass membrane protein</topology>
    </subcellularLocation>
</comment>
<evidence type="ECO:0000256" key="4">
    <source>
        <dbReference type="ARBA" id="ARBA00022792"/>
    </source>
</evidence>
<evidence type="ECO:0000256" key="8">
    <source>
        <dbReference type="SAM" id="Phobius"/>
    </source>
</evidence>
<dbReference type="OrthoDB" id="598016at2759"/>
<keyword evidence="6" id="KW-0496">Mitochondrion</keyword>
<gene>
    <name evidence="9" type="ORF">BAE44_0021166</name>
</gene>
<dbReference type="GO" id="GO:0008320">
    <property type="term" value="F:protein transmembrane transporter activity"/>
    <property type="evidence" value="ECO:0007669"/>
    <property type="project" value="TreeGrafter"/>
</dbReference>
<dbReference type="PANTHER" id="PTHR10485">
    <property type="entry name" value="MITOCHONDRIAL IMPORT INNER MEMBRANE TRANSLOCASE SUBUNIT TIM-17"/>
    <property type="match status" value="1"/>
</dbReference>
<accession>A0A1E5UY50</accession>
<keyword evidence="10" id="KW-1185">Reference proteome</keyword>
<evidence type="ECO:0000313" key="9">
    <source>
        <dbReference type="EMBL" id="OEL17816.1"/>
    </source>
</evidence>
<keyword evidence="5 8" id="KW-1133">Transmembrane helix</keyword>
<proteinExistence type="inferred from homology"/>
<dbReference type="GO" id="GO:0030150">
    <property type="term" value="P:protein import into mitochondrial matrix"/>
    <property type="evidence" value="ECO:0007669"/>
    <property type="project" value="TreeGrafter"/>
</dbReference>
<evidence type="ECO:0000313" key="10">
    <source>
        <dbReference type="Proteomes" id="UP000095767"/>
    </source>
</evidence>
<evidence type="ECO:0000256" key="3">
    <source>
        <dbReference type="ARBA" id="ARBA00022692"/>
    </source>
</evidence>
<reference evidence="9 10" key="1">
    <citation type="submission" date="2016-09" db="EMBL/GenBank/DDBJ databases">
        <title>The draft genome of Dichanthelium oligosanthes: A C3 panicoid grass species.</title>
        <authorList>
            <person name="Studer A.J."/>
            <person name="Schnable J.C."/>
            <person name="Brutnell T.P."/>
        </authorList>
    </citation>
    <scope>NUCLEOTIDE SEQUENCE [LARGE SCALE GENOMIC DNA]</scope>
    <source>
        <strain evidence="10">cv. Kellogg 1175</strain>
        <tissue evidence="9">Leaf</tissue>
    </source>
</reference>
<keyword evidence="7 8" id="KW-0472">Membrane</keyword>
<evidence type="ECO:0000256" key="5">
    <source>
        <dbReference type="ARBA" id="ARBA00022989"/>
    </source>
</evidence>
<comment type="caution">
    <text evidence="9">The sequence shown here is derived from an EMBL/GenBank/DDBJ whole genome shotgun (WGS) entry which is preliminary data.</text>
</comment>
<keyword evidence="4" id="KW-0999">Mitochondrion inner membrane</keyword>
<evidence type="ECO:0000256" key="6">
    <source>
        <dbReference type="ARBA" id="ARBA00023128"/>
    </source>
</evidence>
<evidence type="ECO:0000256" key="1">
    <source>
        <dbReference type="ARBA" id="ARBA00004448"/>
    </source>
</evidence>
<evidence type="ECO:0000256" key="2">
    <source>
        <dbReference type="ARBA" id="ARBA00008444"/>
    </source>
</evidence>
<dbReference type="Pfam" id="PF02466">
    <property type="entry name" value="Tim17"/>
    <property type="match status" value="2"/>
</dbReference>
<organism evidence="9 10">
    <name type="scientific">Dichanthelium oligosanthes</name>
    <dbReference type="NCBI Taxonomy" id="888268"/>
    <lineage>
        <taxon>Eukaryota</taxon>
        <taxon>Viridiplantae</taxon>
        <taxon>Streptophyta</taxon>
        <taxon>Embryophyta</taxon>
        <taxon>Tracheophyta</taxon>
        <taxon>Spermatophyta</taxon>
        <taxon>Magnoliopsida</taxon>
        <taxon>Liliopsida</taxon>
        <taxon>Poales</taxon>
        <taxon>Poaceae</taxon>
        <taxon>PACMAD clade</taxon>
        <taxon>Panicoideae</taxon>
        <taxon>Panicodae</taxon>
        <taxon>Paniceae</taxon>
        <taxon>Dichantheliinae</taxon>
        <taxon>Dichanthelium</taxon>
    </lineage>
</organism>
<dbReference type="STRING" id="888268.A0A1E5UY50"/>
<feature type="transmembrane region" description="Helical" evidence="8">
    <location>
        <begin position="301"/>
        <end position="322"/>
    </location>
</feature>
<dbReference type="Proteomes" id="UP000095767">
    <property type="component" value="Unassembled WGS sequence"/>
</dbReference>
<name>A0A1E5UY50_9POAL</name>
<comment type="similarity">
    <text evidence="2">Belongs to the Tim17/Tim22/Tim23 family.</text>
</comment>
<dbReference type="EMBL" id="LWDX02058651">
    <property type="protein sequence ID" value="OEL17816.1"/>
    <property type="molecule type" value="Genomic_DNA"/>
</dbReference>
<dbReference type="PANTHER" id="PTHR10485:SF24">
    <property type="entry name" value="MITOCHONDRIAL IMPORT INNER MEMBRANE TRANSLOCASE SUBUNIT TIM22"/>
    <property type="match status" value="1"/>
</dbReference>